<dbReference type="Pfam" id="PF00480">
    <property type="entry name" value="ROK"/>
    <property type="match status" value="1"/>
</dbReference>
<evidence type="ECO:0000256" key="2">
    <source>
        <dbReference type="ARBA" id="ARBA00006479"/>
    </source>
</evidence>
<keyword evidence="3" id="KW-0119">Carbohydrate metabolism</keyword>
<evidence type="ECO:0000256" key="3">
    <source>
        <dbReference type="ARBA" id="ARBA00022629"/>
    </source>
</evidence>
<comment type="caution">
    <text evidence="4">The sequence shown here is derived from an EMBL/GenBank/DDBJ whole genome shotgun (WGS) entry which is preliminary data.</text>
</comment>
<dbReference type="AlphaFoldDB" id="A0A6N7V0E1"/>
<dbReference type="PANTHER" id="PTHR18964:SF149">
    <property type="entry name" value="BIFUNCTIONAL UDP-N-ACETYLGLUCOSAMINE 2-EPIMERASE_N-ACETYLMANNOSAMINE KINASE"/>
    <property type="match status" value="1"/>
</dbReference>
<evidence type="ECO:0000313" key="4">
    <source>
        <dbReference type="EMBL" id="MSR94039.1"/>
    </source>
</evidence>
<dbReference type="GO" id="GO:0042732">
    <property type="term" value="P:D-xylose metabolic process"/>
    <property type="evidence" value="ECO:0007669"/>
    <property type="project" value="UniProtKB-KW"/>
</dbReference>
<reference evidence="4 5" key="1">
    <citation type="submission" date="2019-08" db="EMBL/GenBank/DDBJ databases">
        <title>In-depth cultivation of the pig gut microbiome towards novel bacterial diversity and tailored functional studies.</title>
        <authorList>
            <person name="Wylensek D."/>
            <person name="Hitch T.C.A."/>
            <person name="Clavel T."/>
        </authorList>
    </citation>
    <scope>NUCLEOTIDE SEQUENCE [LARGE SCALE GENOMIC DNA]</scope>
    <source>
        <strain evidence="4 5">68-1-5</strain>
    </source>
</reference>
<dbReference type="Gene3D" id="3.30.420.40">
    <property type="match status" value="2"/>
</dbReference>
<comment type="similarity">
    <text evidence="2">Belongs to the ROK (NagC/XylR) family.</text>
</comment>
<dbReference type="InterPro" id="IPR036388">
    <property type="entry name" value="WH-like_DNA-bd_sf"/>
</dbReference>
<dbReference type="InterPro" id="IPR043129">
    <property type="entry name" value="ATPase_NBD"/>
</dbReference>
<protein>
    <submittedName>
        <fullName evidence="4">ROK family transcriptional regulator</fullName>
    </submittedName>
</protein>
<evidence type="ECO:0000313" key="5">
    <source>
        <dbReference type="Proteomes" id="UP000434409"/>
    </source>
</evidence>
<dbReference type="EMBL" id="VULY01000018">
    <property type="protein sequence ID" value="MSR94039.1"/>
    <property type="molecule type" value="Genomic_DNA"/>
</dbReference>
<dbReference type="InterPro" id="IPR036390">
    <property type="entry name" value="WH_DNA-bd_sf"/>
</dbReference>
<dbReference type="InterPro" id="IPR000600">
    <property type="entry name" value="ROK"/>
</dbReference>
<dbReference type="Gene3D" id="1.10.10.10">
    <property type="entry name" value="Winged helix-like DNA-binding domain superfamily/Winged helix DNA-binding domain"/>
    <property type="match status" value="1"/>
</dbReference>
<dbReference type="Proteomes" id="UP000434409">
    <property type="component" value="Unassembled WGS sequence"/>
</dbReference>
<proteinExistence type="inferred from homology"/>
<evidence type="ECO:0000256" key="1">
    <source>
        <dbReference type="ARBA" id="ARBA00002486"/>
    </source>
</evidence>
<accession>A0A6N7V0E1</accession>
<name>A0A6N7V0E1_9FIRM</name>
<keyword evidence="5" id="KW-1185">Reference proteome</keyword>
<dbReference type="SUPFAM" id="SSF46785">
    <property type="entry name" value="Winged helix' DNA-binding domain"/>
    <property type="match status" value="1"/>
</dbReference>
<dbReference type="SUPFAM" id="SSF53067">
    <property type="entry name" value="Actin-like ATPase domain"/>
    <property type="match status" value="1"/>
</dbReference>
<comment type="function">
    <text evidence="1">Transcriptional repressor of xylose-utilizing enzymes.</text>
</comment>
<keyword evidence="3" id="KW-0859">Xylose metabolism</keyword>
<gene>
    <name evidence="4" type="ORF">FYJ34_07155</name>
</gene>
<sequence length="366" mass="40760">MQNRQMVYRYIRENGPVSKQDIVVALQLSLPTVTQNLEYLKKQGLIDASRKIKHTGGRNATAYTYIKNAKTAIGVSLTANHMSVVAVDLSGEVIGLVREKAVFDLGDETYLKKLGETVELVKETAGISTERLLGVGISVPGFISDDGEEVTYGRTLGFTGRKREEIARYIPYRHFLVHDSYAAGCMESWENHRITNAFYISLGNSIGGTVIIQNEIYQGDSRKGGEIGHMTVVPSGGKTCYCGKKGCFDTVCRATNLDTYTDGNLEEFFLRLKQGDKKAEKMWKEYLNHLSLAIHNIRMLFDGSIILGGYVGAYIGDYMELLCQKVDARNPFGDKAEQYLLECRYKVEAVAAGAAIFYVDRFLKSI</sequence>
<dbReference type="PANTHER" id="PTHR18964">
    <property type="entry name" value="ROK (REPRESSOR, ORF, KINASE) FAMILY"/>
    <property type="match status" value="1"/>
</dbReference>
<organism evidence="4 5">
    <name type="scientific">Suipraeoptans intestinalis</name>
    <dbReference type="NCBI Taxonomy" id="2606628"/>
    <lineage>
        <taxon>Bacteria</taxon>
        <taxon>Bacillati</taxon>
        <taxon>Bacillota</taxon>
        <taxon>Clostridia</taxon>
        <taxon>Lachnospirales</taxon>
        <taxon>Lachnospiraceae</taxon>
        <taxon>Suipraeoptans</taxon>
    </lineage>
</organism>